<dbReference type="PIRSF" id="PIRSF000654">
    <property type="entry name" value="Integrin-linked_kinase"/>
    <property type="match status" value="1"/>
</dbReference>
<keyword evidence="3" id="KW-0808">Transferase</keyword>
<dbReference type="EMBL" id="UYYF01005378">
    <property type="protein sequence ID" value="VDN08520.1"/>
    <property type="molecule type" value="Genomic_DNA"/>
</dbReference>
<dbReference type="GO" id="GO:0004674">
    <property type="term" value="F:protein serine/threonine kinase activity"/>
    <property type="evidence" value="ECO:0007669"/>
    <property type="project" value="UniProtKB-KW"/>
</dbReference>
<dbReference type="PROSITE" id="PS50011">
    <property type="entry name" value="PROTEIN_KINASE_DOM"/>
    <property type="match status" value="1"/>
</dbReference>
<dbReference type="InterPro" id="IPR011009">
    <property type="entry name" value="Kinase-like_dom_sf"/>
</dbReference>
<keyword evidence="2 10" id="KW-0723">Serine/threonine-protein kinase</keyword>
<comment type="catalytic activity">
    <reaction evidence="7">
        <text>L-threonyl-[protein] + ATP = O-phospho-L-threonyl-[protein] + ADP + H(+)</text>
        <dbReference type="Rhea" id="RHEA:46608"/>
        <dbReference type="Rhea" id="RHEA-COMP:11060"/>
        <dbReference type="Rhea" id="RHEA-COMP:11605"/>
        <dbReference type="ChEBI" id="CHEBI:15378"/>
        <dbReference type="ChEBI" id="CHEBI:30013"/>
        <dbReference type="ChEBI" id="CHEBI:30616"/>
        <dbReference type="ChEBI" id="CHEBI:61977"/>
        <dbReference type="ChEBI" id="CHEBI:456216"/>
        <dbReference type="EC" id="2.7.11.1"/>
    </reaction>
</comment>
<feature type="binding site" evidence="9">
    <location>
        <position position="84"/>
    </location>
    <ligand>
        <name>ATP</name>
        <dbReference type="ChEBI" id="CHEBI:30616"/>
    </ligand>
</feature>
<evidence type="ECO:0000256" key="1">
    <source>
        <dbReference type="ARBA" id="ARBA00012513"/>
    </source>
</evidence>
<keyword evidence="6 9" id="KW-0067">ATP-binding</keyword>
<evidence type="ECO:0000256" key="7">
    <source>
        <dbReference type="ARBA" id="ARBA00047899"/>
    </source>
</evidence>
<evidence type="ECO:0000256" key="9">
    <source>
        <dbReference type="PROSITE-ProRule" id="PRU10141"/>
    </source>
</evidence>
<dbReference type="Gene3D" id="1.10.510.10">
    <property type="entry name" value="Transferase(Phosphotransferase) domain 1"/>
    <property type="match status" value="1"/>
</dbReference>
<dbReference type="SMART" id="SM00220">
    <property type="entry name" value="S_TKc"/>
    <property type="match status" value="1"/>
</dbReference>
<comment type="catalytic activity">
    <reaction evidence="8">
        <text>L-seryl-[protein] + ATP = O-phospho-L-seryl-[protein] + ADP + H(+)</text>
        <dbReference type="Rhea" id="RHEA:17989"/>
        <dbReference type="Rhea" id="RHEA-COMP:9863"/>
        <dbReference type="Rhea" id="RHEA-COMP:11604"/>
        <dbReference type="ChEBI" id="CHEBI:15378"/>
        <dbReference type="ChEBI" id="CHEBI:29999"/>
        <dbReference type="ChEBI" id="CHEBI:30616"/>
        <dbReference type="ChEBI" id="CHEBI:83421"/>
        <dbReference type="ChEBI" id="CHEBI:456216"/>
        <dbReference type="EC" id="2.7.11.1"/>
    </reaction>
</comment>
<dbReference type="AlphaFoldDB" id="A0A0N5DCA1"/>
<dbReference type="OMA" id="WQMTTKE"/>
<evidence type="ECO:0000313" key="12">
    <source>
        <dbReference type="EMBL" id="VDN08520.1"/>
    </source>
</evidence>
<dbReference type="OrthoDB" id="5913378at2759"/>
<evidence type="ECO:0000256" key="2">
    <source>
        <dbReference type="ARBA" id="ARBA00022527"/>
    </source>
</evidence>
<evidence type="ECO:0000313" key="13">
    <source>
        <dbReference type="Proteomes" id="UP000276776"/>
    </source>
</evidence>
<evidence type="ECO:0000256" key="5">
    <source>
        <dbReference type="ARBA" id="ARBA00022777"/>
    </source>
</evidence>
<reference evidence="12 13" key="2">
    <citation type="submission" date="2018-11" db="EMBL/GenBank/DDBJ databases">
        <authorList>
            <consortium name="Pathogen Informatics"/>
        </authorList>
    </citation>
    <scope>NUCLEOTIDE SEQUENCE [LARGE SCALE GENOMIC DNA]</scope>
</reference>
<keyword evidence="5" id="KW-0418">Kinase</keyword>
<evidence type="ECO:0000256" key="10">
    <source>
        <dbReference type="RuleBase" id="RU000304"/>
    </source>
</evidence>
<keyword evidence="4 9" id="KW-0547">Nucleotide-binding</keyword>
<dbReference type="WBParaSite" id="TCLT_0001082001-mRNA-1">
    <property type="protein sequence ID" value="TCLT_0001082001-mRNA-1"/>
    <property type="gene ID" value="TCLT_0001082001"/>
</dbReference>
<dbReference type="GO" id="GO:0005524">
    <property type="term" value="F:ATP binding"/>
    <property type="evidence" value="ECO:0007669"/>
    <property type="project" value="UniProtKB-UniRule"/>
</dbReference>
<dbReference type="InterPro" id="IPR000719">
    <property type="entry name" value="Prot_kinase_dom"/>
</dbReference>
<dbReference type="SUPFAM" id="SSF56112">
    <property type="entry name" value="Protein kinase-like (PK-like)"/>
    <property type="match status" value="1"/>
</dbReference>
<reference evidence="14" key="1">
    <citation type="submission" date="2017-02" db="UniProtKB">
        <authorList>
            <consortium name="WormBaseParasite"/>
        </authorList>
    </citation>
    <scope>IDENTIFICATION</scope>
</reference>
<dbReference type="Proteomes" id="UP000276776">
    <property type="component" value="Unassembled WGS sequence"/>
</dbReference>
<name>A0A0N5DCA1_THECL</name>
<dbReference type="PANTHER" id="PTHR44329:SF285">
    <property type="entry name" value="V-MOS MOLONEY MURINE SARCOMA VIRAL ONCO HOMOLOG"/>
    <property type="match status" value="1"/>
</dbReference>
<dbReference type="STRING" id="103827.A0A0N5DCA1"/>
<evidence type="ECO:0000313" key="14">
    <source>
        <dbReference type="WBParaSite" id="TCLT_0001082001-mRNA-1"/>
    </source>
</evidence>
<evidence type="ECO:0000259" key="11">
    <source>
        <dbReference type="PROSITE" id="PS50011"/>
    </source>
</evidence>
<evidence type="ECO:0000256" key="6">
    <source>
        <dbReference type="ARBA" id="ARBA00022840"/>
    </source>
</evidence>
<evidence type="ECO:0000256" key="8">
    <source>
        <dbReference type="ARBA" id="ARBA00048679"/>
    </source>
</evidence>
<dbReference type="EC" id="2.7.11.1" evidence="1"/>
<feature type="domain" description="Protein kinase" evidence="11">
    <location>
        <begin position="57"/>
        <end position="325"/>
    </location>
</feature>
<accession>A0A0N5DCA1</accession>
<dbReference type="PROSITE" id="PS00107">
    <property type="entry name" value="PROTEIN_KINASE_ATP"/>
    <property type="match status" value="1"/>
</dbReference>
<organism evidence="14">
    <name type="scientific">Thelazia callipaeda</name>
    <name type="common">Oriental eyeworm</name>
    <name type="synonym">Parasitic nematode</name>
    <dbReference type="NCBI Taxonomy" id="103827"/>
    <lineage>
        <taxon>Eukaryota</taxon>
        <taxon>Metazoa</taxon>
        <taxon>Ecdysozoa</taxon>
        <taxon>Nematoda</taxon>
        <taxon>Chromadorea</taxon>
        <taxon>Rhabditida</taxon>
        <taxon>Spirurina</taxon>
        <taxon>Spiruromorpha</taxon>
        <taxon>Thelazioidea</taxon>
        <taxon>Thelaziidae</taxon>
        <taxon>Thelazia</taxon>
    </lineage>
</organism>
<dbReference type="PROSITE" id="PS00108">
    <property type="entry name" value="PROTEIN_KINASE_ST"/>
    <property type="match status" value="1"/>
</dbReference>
<dbReference type="PANTHER" id="PTHR44329">
    <property type="entry name" value="SERINE/THREONINE-PROTEIN KINASE TNNI3K-RELATED"/>
    <property type="match status" value="1"/>
</dbReference>
<proteinExistence type="inferred from homology"/>
<keyword evidence="13" id="KW-1185">Reference proteome</keyword>
<evidence type="ECO:0000256" key="3">
    <source>
        <dbReference type="ARBA" id="ARBA00022679"/>
    </source>
</evidence>
<protein>
    <recommendedName>
        <fullName evidence="1">non-specific serine/threonine protein kinase</fullName>
        <ecNumber evidence="1">2.7.11.1</ecNumber>
    </recommendedName>
</protein>
<dbReference type="InterPro" id="IPR008271">
    <property type="entry name" value="Ser/Thr_kinase_AS"/>
</dbReference>
<sequence length="338" mass="38684">MIFEKRPTQVPMITVNQSSRCQALILSPLRLMRVIAERKRLYRKKDQKFIFGNEMDERKSCRIGEGGFGSVFRYVYNNRDVAIKQLHRSRHSPTSDFHSFCSELNAFRLPPSPYVVQTIAFTSSKSCMQVITEFIEGKNLQQLINDETWQVDIHQRLQLALQIISGLVHCHSHLLLHLDVKPANIFVDATCKKCKLSDFGCSRTAVSTETDILHAEITRSSCFGTVAYKAPELLKGLDATDRADIYSFSLVLWELLARKAAFDRVHPHVLIYGIVARRIRPKIDELNFLKEKKNEELVTLLQNGWSEKLTKRPRAVSVQQIIKMIVSSKTIFSETTGS</sequence>
<gene>
    <name evidence="12" type="ORF">TCLT_LOCUS10802</name>
</gene>
<dbReference type="InterPro" id="IPR017441">
    <property type="entry name" value="Protein_kinase_ATP_BS"/>
</dbReference>
<comment type="similarity">
    <text evidence="10">Belongs to the protein kinase superfamily.</text>
</comment>
<dbReference type="InterPro" id="IPR051681">
    <property type="entry name" value="Ser/Thr_Kinases-Pseudokinases"/>
</dbReference>
<dbReference type="Pfam" id="PF00069">
    <property type="entry name" value="Pkinase"/>
    <property type="match status" value="1"/>
</dbReference>
<evidence type="ECO:0000256" key="4">
    <source>
        <dbReference type="ARBA" id="ARBA00022741"/>
    </source>
</evidence>